<feature type="domain" description="RNase H type-1" evidence="19">
    <location>
        <begin position="1738"/>
        <end position="1890"/>
    </location>
</feature>
<dbReference type="PROSITE" id="PS50175">
    <property type="entry name" value="ASP_PROT_RETROV"/>
    <property type="match status" value="1"/>
</dbReference>
<accession>A0ABD0MPY1</accession>
<evidence type="ECO:0000313" key="21">
    <source>
        <dbReference type="Proteomes" id="UP001529510"/>
    </source>
</evidence>
<keyword evidence="15" id="KW-0175">Coiled coil</keyword>
<dbReference type="EMBL" id="JAMKFB020000258">
    <property type="protein sequence ID" value="KAL0151014.1"/>
    <property type="molecule type" value="Genomic_DNA"/>
</dbReference>
<dbReference type="InterPro" id="IPR018061">
    <property type="entry name" value="Retropepsins"/>
</dbReference>
<dbReference type="InterPro" id="IPR002156">
    <property type="entry name" value="RNaseH_domain"/>
</dbReference>
<feature type="compositionally biased region" description="Polar residues" evidence="16">
    <location>
        <begin position="731"/>
        <end position="743"/>
    </location>
</feature>
<name>A0ABD0MPY1_CIRMR</name>
<dbReference type="Gene3D" id="2.40.70.10">
    <property type="entry name" value="Acid Proteases"/>
    <property type="match status" value="1"/>
</dbReference>
<dbReference type="InterPro" id="IPR012337">
    <property type="entry name" value="RNaseH-like_sf"/>
</dbReference>
<dbReference type="SUPFAM" id="SSF56672">
    <property type="entry name" value="DNA/RNA polymerases"/>
    <property type="match status" value="1"/>
</dbReference>
<dbReference type="InterPro" id="IPR036397">
    <property type="entry name" value="RNaseH_sf"/>
</dbReference>
<feature type="compositionally biased region" description="Polar residues" evidence="16">
    <location>
        <begin position="701"/>
        <end position="719"/>
    </location>
</feature>
<dbReference type="Gene3D" id="3.10.10.10">
    <property type="entry name" value="HIV Type 1 Reverse Transcriptase, subunit A, domain 1"/>
    <property type="match status" value="1"/>
</dbReference>
<evidence type="ECO:0000259" key="17">
    <source>
        <dbReference type="PROSITE" id="PS50175"/>
    </source>
</evidence>
<dbReference type="PROSITE" id="PS50878">
    <property type="entry name" value="RT_POL"/>
    <property type="match status" value="1"/>
</dbReference>
<keyword evidence="4" id="KW-0548">Nucleotidyltransferase</keyword>
<keyword evidence="21" id="KW-1185">Reference proteome</keyword>
<dbReference type="CDD" id="cd09280">
    <property type="entry name" value="RNase_HI_eukaryote_like"/>
    <property type="match status" value="1"/>
</dbReference>
<dbReference type="EC" id="3.1.26.4" evidence="2"/>
<feature type="region of interest" description="Disordered" evidence="16">
    <location>
        <begin position="940"/>
        <end position="960"/>
    </location>
</feature>
<dbReference type="InterPro" id="IPR021109">
    <property type="entry name" value="Peptidase_aspartic_dom_sf"/>
</dbReference>
<dbReference type="PANTHER" id="PTHR37984:SF5">
    <property type="entry name" value="PROTEIN NYNRIN-LIKE"/>
    <property type="match status" value="1"/>
</dbReference>
<keyword evidence="9" id="KW-0694">RNA-binding</keyword>
<dbReference type="Gene3D" id="3.10.20.370">
    <property type="match status" value="1"/>
</dbReference>
<feature type="compositionally biased region" description="Low complexity" evidence="16">
    <location>
        <begin position="617"/>
        <end position="630"/>
    </location>
</feature>
<evidence type="ECO:0000256" key="4">
    <source>
        <dbReference type="ARBA" id="ARBA00022695"/>
    </source>
</evidence>
<evidence type="ECO:0000256" key="10">
    <source>
        <dbReference type="ARBA" id="ARBA00022908"/>
    </source>
</evidence>
<dbReference type="InterPro" id="IPR001995">
    <property type="entry name" value="Peptidase_A2_cat"/>
</dbReference>
<dbReference type="FunFam" id="3.30.70.270:FF:000026">
    <property type="entry name" value="Transposon Ty3-G Gag-Pol polyprotein"/>
    <property type="match status" value="1"/>
</dbReference>
<dbReference type="PROSITE" id="PS50879">
    <property type="entry name" value="RNASE_H_1"/>
    <property type="match status" value="1"/>
</dbReference>
<keyword evidence="10" id="KW-0229">DNA integration</keyword>
<dbReference type="InterPro" id="IPR050951">
    <property type="entry name" value="Retrovirus_Pol_polyprotein"/>
</dbReference>
<keyword evidence="11" id="KW-0695">RNA-directed DNA polymerase</keyword>
<keyword evidence="8" id="KW-0460">Magnesium</keyword>
<dbReference type="GO" id="GO:0004523">
    <property type="term" value="F:RNA-DNA hybrid ribonuclease activity"/>
    <property type="evidence" value="ECO:0007669"/>
    <property type="project" value="UniProtKB-EC"/>
</dbReference>
<feature type="region of interest" description="Disordered" evidence="16">
    <location>
        <begin position="2037"/>
        <end position="2057"/>
    </location>
</feature>
<evidence type="ECO:0000256" key="2">
    <source>
        <dbReference type="ARBA" id="ARBA00012180"/>
    </source>
</evidence>
<dbReference type="SUPFAM" id="SSF53098">
    <property type="entry name" value="Ribonuclease H-like"/>
    <property type="match status" value="1"/>
</dbReference>
<dbReference type="InterPro" id="IPR001969">
    <property type="entry name" value="Aspartic_peptidase_AS"/>
</dbReference>
<keyword evidence="13" id="KW-0511">Multifunctional enzyme</keyword>
<evidence type="ECO:0000256" key="11">
    <source>
        <dbReference type="ARBA" id="ARBA00022918"/>
    </source>
</evidence>
<evidence type="ECO:0000313" key="20">
    <source>
        <dbReference type="EMBL" id="KAL0151014.1"/>
    </source>
</evidence>
<dbReference type="PANTHER" id="PTHR37984">
    <property type="entry name" value="PROTEIN CBG26694"/>
    <property type="match status" value="1"/>
</dbReference>
<dbReference type="GO" id="GO:0015074">
    <property type="term" value="P:DNA integration"/>
    <property type="evidence" value="ECO:0007669"/>
    <property type="project" value="UniProtKB-KW"/>
</dbReference>
<dbReference type="InterPro" id="IPR000477">
    <property type="entry name" value="RT_dom"/>
</dbReference>
<evidence type="ECO:0000256" key="5">
    <source>
        <dbReference type="ARBA" id="ARBA00022722"/>
    </source>
</evidence>
<feature type="region of interest" description="Disordered" evidence="16">
    <location>
        <begin position="542"/>
        <end position="674"/>
    </location>
</feature>
<dbReference type="InterPro" id="IPR041577">
    <property type="entry name" value="RT_RNaseH_2"/>
</dbReference>
<evidence type="ECO:0000256" key="8">
    <source>
        <dbReference type="ARBA" id="ARBA00022842"/>
    </source>
</evidence>
<dbReference type="Pfam" id="PF17919">
    <property type="entry name" value="RT_RNaseH_2"/>
    <property type="match status" value="1"/>
</dbReference>
<feature type="compositionally biased region" description="Polar residues" evidence="16">
    <location>
        <begin position="1903"/>
        <end position="1912"/>
    </location>
</feature>
<evidence type="ECO:0000256" key="7">
    <source>
        <dbReference type="ARBA" id="ARBA00022801"/>
    </source>
</evidence>
<sequence>MVYGVNPERGKQTTTTLCATCAGPLISSTATTTEENTLTSPPHTEHLHLTPHIHTAVFCLVCLFVLFCCFSFSSRSSSPRQNIHWEDLETWLNAVTDSLLPRAAESLIHQIQDQLDDNITSIMRQDPNQSYNHKELAKITGSLSQTLIATLKLSDRHSAHLQQELTRAQRRIEQLELEAQDRQEGLRETLTTTSQEMEQAKSDYTKVANKLQYAEQLLEKAKLDFRDKNGRIKALETHLREARTEISYLTQQLDHLKEESDSVKDELKHAYELRPEQTRTRRAPNSPPQSRTGSPVPGLTCEQKVEGATLKHSPAPSEETYLTTKLRELPQASPRPSHGMDLKDLDKLARNVAKFNPSAPGEQDVQAYLKDIDFQLEMRPNVTDKDRLYLLRTTSSPEVRSFLDRQPALTKTDYHLLRNALIKEFADPESEQGLVAALETKQGRNETPQAYYSRLRRAYFGARNEPDMEEDLNFKTLFLRNLHPGVSHHLGVLACPRTMTSQQLRDLAHKAYGKQKMAAEKGTKSAAVLDFTTQSQGMTLEGALHPERAKQPPNKWRSSSSNRERDSHIGARPKQRNNRWGGPRGRQYSPGRHREKSWDHSRPQESRWDRSWNPQTSSGSSGKGSWESGGNSKGKRQSHPGATSPRNRRKNPQRSHSDRAQTEPTAEPKTSPGFDSQELLKMMMQEFFKRQEEDRNDHLSHQTTENSTPSPYPQRTITPIISDKETDGTPDPSNHSSLQQTPADETRQVPESAVLVVCHSSEEHQISQDLLPLSSQTPVPQLLGDLIEKGIARKFYLSIIIEHHIKVEALLDTGADITLMSTELLEEIQERTKKLKGVLKLQRCELNLQAYSHTGLQLKHVAPIHLTVGPMNLIHPVYISPLNTYPLLIGKDLLNRFEPLIDFKHLKLWTQVRKPLPLQSVDSLESQCQTTDTVSNVLNDITRSKPRPSSSSTASSEDKDPFLCSLQAGDADSGPLQISTAVNVQDTPVSDAVLALWAENSAISLKLFEALKQRHPSLPHVARHSRFPLSPSSTAMATSKVISAVDIQWNNRLLSHYFLVVPNLPHDLYIGADIIVRLNAYIDTLNDVIWAPPSHQLTASVNLKNLRSGQTMPDACAMINEQEVTIPAYNKSVSVQLNMRPGQTLNSRLAFFQPSSTCLKLGVTLEATPLIEVSSRAVYVLFNNCTASDINMPKASHLGWLIDQSFHDFELTVPVIGPIPAQSQSQSPLFCQYPEKALCCLNTTCDSTLNNGRTLRRILREADALHNEADRQGLKEDSLDCGLTNIHTVRIPTDPNAPPTFVRQYKIPIASYEPGKKSLTLCWKRESSALPNGKWRPTIDYRKLNQQVPLSRWPMTQLDQELPKIKGSTILSTLDVASGFWTIPVHPDDQHKLAFTFANRQFTFMRCPFGYANSPAEFNIFLNKACPDARARGNIIYVDDLLLKSANVADHLKEIDHVLNQLTTAGAKIALHKGQWCKTKVNYVGLLIGREGIEPQSSRTQAIQNIKTPTNLSELRSFLGVCNYSRQFIENYSDIARPLTSLLKQNEPFTWTEAQDNAVSQLKQRLCSAPCLAYPDPGKEFYLEAGFSKQCLSAGLYQRHDKDKRVVAYASKTLLPPECKYSDCEKALLCTVWAIQRFSNYIGAQKVIIETCHQPVTFLNSQRIRDGVVTNARIATWPMTLQGRDVEARYAQNHKSSLGDGLAACQNCSSDTLYTSEEPKESPQLQLTNHRYFDENACEGMPTAYVDGCSYNHQGNLKAGAGVVWVNNDPCLPQQFNLGPHSSQYAEIAAILITLQLAASHDIRELLICTDSNYARLSFTCHLVGWKQNGFKTANNKPVKHQDLFQACDAIVTKHDMIVYWKKVSGHSRQPGQDKDLNDQTDALAKAGALHGEPYGRHRRQNAPATPASSQIELSSQFHTADLLTLQSSDPALRTIAAHISDPSSNPITASDLAASSELRTLHSIKHMLHLHDGILTYVPEPHTAPRLVVPHGQRGTMLVHAHDAPCAGHHGAKATYETLKQVAYWPGMQQDVAEYVKSKPKPPSTTTAERNDLPMGLYRGQPEVTNTSSPWCVNSRNGWNVFQLLTTPLKQQPAYLDCLNLVTAYTTHQYLEELHQHLRMTFSFAQQQLQKSAEGRRAYYDQKASYQELSVGDKNTPHRLSKKFLPHWTGPHEIVDKLSPVAYRIRIRQGRSEPVLRWVYRNQIKRHLGSNRPEKGEDHTR</sequence>
<feature type="region of interest" description="Disordered" evidence="16">
    <location>
        <begin position="1891"/>
        <end position="1912"/>
    </location>
</feature>
<feature type="compositionally biased region" description="Basic and acidic residues" evidence="16">
    <location>
        <begin position="270"/>
        <end position="279"/>
    </location>
</feature>
<evidence type="ECO:0000256" key="13">
    <source>
        <dbReference type="ARBA" id="ARBA00023268"/>
    </source>
</evidence>
<dbReference type="Pfam" id="PF00077">
    <property type="entry name" value="RVP"/>
    <property type="match status" value="1"/>
</dbReference>
<feature type="region of interest" description="Disordered" evidence="16">
    <location>
        <begin position="270"/>
        <end position="300"/>
    </location>
</feature>
<evidence type="ECO:0000256" key="12">
    <source>
        <dbReference type="ARBA" id="ARBA00023172"/>
    </source>
</evidence>
<dbReference type="GO" id="GO:0006310">
    <property type="term" value="P:DNA recombination"/>
    <property type="evidence" value="ECO:0007669"/>
    <property type="project" value="UniProtKB-KW"/>
</dbReference>
<keyword evidence="5" id="KW-0540">Nuclease</keyword>
<evidence type="ECO:0000256" key="15">
    <source>
        <dbReference type="SAM" id="Coils"/>
    </source>
</evidence>
<evidence type="ECO:0000256" key="6">
    <source>
        <dbReference type="ARBA" id="ARBA00022759"/>
    </source>
</evidence>
<dbReference type="GO" id="GO:0003723">
    <property type="term" value="F:RNA binding"/>
    <property type="evidence" value="ECO:0007669"/>
    <property type="project" value="UniProtKB-KW"/>
</dbReference>
<evidence type="ECO:0000256" key="14">
    <source>
        <dbReference type="ARBA" id="ARBA00039658"/>
    </source>
</evidence>
<keyword evidence="12" id="KW-0233">DNA recombination</keyword>
<dbReference type="Gene3D" id="1.10.340.70">
    <property type="match status" value="1"/>
</dbReference>
<dbReference type="Gene3D" id="3.30.70.270">
    <property type="match status" value="2"/>
</dbReference>
<dbReference type="InterPro" id="IPR041588">
    <property type="entry name" value="Integrase_H2C2"/>
</dbReference>
<dbReference type="CDD" id="cd00303">
    <property type="entry name" value="retropepsin_like"/>
    <property type="match status" value="1"/>
</dbReference>
<dbReference type="Pfam" id="PF17921">
    <property type="entry name" value="Integrase_H2C2"/>
    <property type="match status" value="1"/>
</dbReference>
<dbReference type="PROSITE" id="PS00141">
    <property type="entry name" value="ASP_PROTEASE"/>
    <property type="match status" value="1"/>
</dbReference>
<proteinExistence type="inferred from homology"/>
<dbReference type="InterPro" id="IPR043128">
    <property type="entry name" value="Rev_trsase/Diguanyl_cyclase"/>
</dbReference>
<dbReference type="SUPFAM" id="SSF50630">
    <property type="entry name" value="Acid proteases"/>
    <property type="match status" value="1"/>
</dbReference>
<feature type="domain" description="Reverse transcriptase" evidence="18">
    <location>
        <begin position="1303"/>
        <end position="1488"/>
    </location>
</feature>
<evidence type="ECO:0000259" key="18">
    <source>
        <dbReference type="PROSITE" id="PS50878"/>
    </source>
</evidence>
<dbReference type="FunFam" id="1.10.340.70:FF:000001">
    <property type="entry name" value="Retrovirus-related Pol polyprotein from transposon gypsy-like Protein"/>
    <property type="match status" value="1"/>
</dbReference>
<protein>
    <recommendedName>
        <fullName evidence="14">Gypsy retrotransposon integrase-like protein 1</fullName>
        <ecNumber evidence="2">3.1.26.4</ecNumber>
    </recommendedName>
</protein>
<dbReference type="GO" id="GO:0003964">
    <property type="term" value="F:RNA-directed DNA polymerase activity"/>
    <property type="evidence" value="ECO:0007669"/>
    <property type="project" value="UniProtKB-KW"/>
</dbReference>
<evidence type="ECO:0000259" key="19">
    <source>
        <dbReference type="PROSITE" id="PS50879"/>
    </source>
</evidence>
<comment type="caution">
    <text evidence="20">The sequence shown here is derived from an EMBL/GenBank/DDBJ whole genome shotgun (WGS) entry which is preliminary data.</text>
</comment>
<keyword evidence="3" id="KW-0808">Transferase</keyword>
<keyword evidence="7" id="KW-0378">Hydrolase</keyword>
<comment type="similarity">
    <text evidence="1">Belongs to the beta type-B retroviral polymerase family. HERV class-II K(HML-2) pol subfamily.</text>
</comment>
<dbReference type="InterPro" id="IPR043502">
    <property type="entry name" value="DNA/RNA_pol_sf"/>
</dbReference>
<evidence type="ECO:0000256" key="3">
    <source>
        <dbReference type="ARBA" id="ARBA00022679"/>
    </source>
</evidence>
<feature type="region of interest" description="Disordered" evidence="16">
    <location>
        <begin position="693"/>
        <end position="750"/>
    </location>
</feature>
<dbReference type="Gene3D" id="3.30.420.10">
    <property type="entry name" value="Ribonuclease H-like superfamily/Ribonuclease H"/>
    <property type="match status" value="1"/>
</dbReference>
<dbReference type="Pfam" id="PF00075">
    <property type="entry name" value="RNase_H"/>
    <property type="match status" value="1"/>
</dbReference>
<dbReference type="Proteomes" id="UP001529510">
    <property type="component" value="Unassembled WGS sequence"/>
</dbReference>
<feature type="coiled-coil region" evidence="15">
    <location>
        <begin position="158"/>
        <end position="185"/>
    </location>
</feature>
<keyword evidence="6" id="KW-0255">Endonuclease</keyword>
<evidence type="ECO:0000256" key="9">
    <source>
        <dbReference type="ARBA" id="ARBA00022884"/>
    </source>
</evidence>
<dbReference type="Pfam" id="PF00078">
    <property type="entry name" value="RVT_1"/>
    <property type="match status" value="1"/>
</dbReference>
<gene>
    <name evidence="20" type="ORF">M9458_053527</name>
</gene>
<reference evidence="20 21" key="1">
    <citation type="submission" date="2024-05" db="EMBL/GenBank/DDBJ databases">
        <title>Genome sequencing and assembly of Indian major carp, Cirrhinus mrigala (Hamilton, 1822).</title>
        <authorList>
            <person name="Mohindra V."/>
            <person name="Chowdhury L.M."/>
            <person name="Lal K."/>
            <person name="Jena J.K."/>
        </authorList>
    </citation>
    <scope>NUCLEOTIDE SEQUENCE [LARGE SCALE GENOMIC DNA]</scope>
    <source>
        <strain evidence="20">CM1030</strain>
        <tissue evidence="20">Blood</tissue>
    </source>
</reference>
<dbReference type="CDD" id="cd01647">
    <property type="entry name" value="RT_LTR"/>
    <property type="match status" value="1"/>
</dbReference>
<feature type="compositionally biased region" description="Basic and acidic residues" evidence="16">
    <location>
        <begin position="596"/>
        <end position="610"/>
    </location>
</feature>
<organism evidence="20 21">
    <name type="scientific">Cirrhinus mrigala</name>
    <name type="common">Mrigala</name>
    <dbReference type="NCBI Taxonomy" id="683832"/>
    <lineage>
        <taxon>Eukaryota</taxon>
        <taxon>Metazoa</taxon>
        <taxon>Chordata</taxon>
        <taxon>Craniata</taxon>
        <taxon>Vertebrata</taxon>
        <taxon>Euteleostomi</taxon>
        <taxon>Actinopterygii</taxon>
        <taxon>Neopterygii</taxon>
        <taxon>Teleostei</taxon>
        <taxon>Ostariophysi</taxon>
        <taxon>Cypriniformes</taxon>
        <taxon>Cyprinidae</taxon>
        <taxon>Labeoninae</taxon>
        <taxon>Labeonini</taxon>
        <taxon>Cirrhinus</taxon>
    </lineage>
</organism>
<feature type="domain" description="Peptidase A2" evidence="17">
    <location>
        <begin position="807"/>
        <end position="893"/>
    </location>
</feature>
<evidence type="ECO:0000256" key="1">
    <source>
        <dbReference type="ARBA" id="ARBA00010879"/>
    </source>
</evidence>
<evidence type="ECO:0000256" key="16">
    <source>
        <dbReference type="SAM" id="MobiDB-lite"/>
    </source>
</evidence>